<reference evidence="3 4" key="1">
    <citation type="submission" date="2019-07" db="EMBL/GenBank/DDBJ databases">
        <title>Genome assembly of two rare yeast pathogens: Diutina rugosa and Trichomonascus ciferrii.</title>
        <authorList>
            <person name="Mixao V."/>
            <person name="Saus E."/>
            <person name="Hansen A."/>
            <person name="Lass-Flor C."/>
            <person name="Gabaldon T."/>
        </authorList>
    </citation>
    <scope>NUCLEOTIDE SEQUENCE [LARGE SCALE GENOMIC DNA]</scope>
    <source>
        <strain evidence="3 4">CBS 613</strain>
    </source>
</reference>
<feature type="region of interest" description="Disordered" evidence="1">
    <location>
        <begin position="625"/>
        <end position="657"/>
    </location>
</feature>
<keyword evidence="2" id="KW-0472">Membrane</keyword>
<feature type="transmembrane region" description="Helical" evidence="2">
    <location>
        <begin position="519"/>
        <end position="544"/>
    </location>
</feature>
<feature type="transmembrane region" description="Helical" evidence="2">
    <location>
        <begin position="28"/>
        <end position="50"/>
    </location>
</feature>
<dbReference type="VEuPathDB" id="FungiDB:DIURU_002279"/>
<dbReference type="Proteomes" id="UP000449547">
    <property type="component" value="Unassembled WGS sequence"/>
</dbReference>
<keyword evidence="2" id="KW-1133">Transmembrane helix</keyword>
<evidence type="ECO:0008006" key="5">
    <source>
        <dbReference type="Google" id="ProtNLM"/>
    </source>
</evidence>
<dbReference type="RefSeq" id="XP_034012973.1">
    <property type="nucleotide sequence ID" value="XM_034154912.1"/>
</dbReference>
<evidence type="ECO:0000256" key="1">
    <source>
        <dbReference type="SAM" id="MobiDB-lite"/>
    </source>
</evidence>
<dbReference type="OrthoDB" id="1914839at2759"/>
<evidence type="ECO:0000313" key="3">
    <source>
        <dbReference type="EMBL" id="KAA8903767.1"/>
    </source>
</evidence>
<sequence>MSTPVPVRAWSQGWAVRWINTVVRWPRAVTLVPVVIVFLLAYPVIYQHLIKEVNSSLARRFGGCSPTPIEALAPVCARDTTTDTLYHLQYKAANVLTSSLLDHVDNLTLRPPSEWGAAAIVSPVLGTSHQLKSASSVLKHINYNLSPSLVAMFFDNVNLTNYMVTAARTLNVFVLSSNANLNETIASLPGPVSLVGSTTSSTDIAKFVGFYCSQMGYPTWYNLAVRALTWLVRVSLVGYYLYIYLSLANQHHVHSIVSVMVCWVAQTVLAATSAITLEVLLRREPGWQHIFSPSIRFSHTAYALMVTVMSSRSFFAAIDSVVSSQGMPLHRRLYRYYTSATPMITTARQLLQIAGIYGLGRLLLAGYISPEYYPYTTARFERVAEALMLAIIINYGLSVTFMIGVLVVDSWKAQSSQQEAELNRSYIADDIDDDDDTTTNGPQREDIMDSTNVVSCFFLTRNPRLSQWLLKIGYTDDELVKSAVVAVVFKVIFLTWLVYIRVPLANVGPATVTVSRRTILYYLELASVLTLMVALSLIMFRLVLPETDPDIPLLTPADFAPEKKRFNSIELRQPAHTLDIIQLKTNSHTSFVVSVGLDHRIFIWSPLAANTDPVNIATTIGAPLTGDSASQSPQLIVEGDESSSSSSPSSPSAVFDPTVPPKSTPFWPINHVNISDDGNYIVLINYRYGLIKCYERKQLAYIWEIPLPQGICRQGKVRIVESFFRRKTVPGFLARKILQKKKSMRQAQGASGSSSSASSRRGSAVSLTSLNSAINGNFPVTADDDLRELQKDEFIIVFDTGQLVVISCSEGSMKQSNILSSVFADDDQSDLKIVSAKKMMTPRVTDRIVCQVSSMPDLIVATVVNNNWKFRRVPVRGGHYNQALITTGYMSPMTPSPSVSAVNKNDFTAIARSESASSTLPSKRLGSSTPLVVRDSAVQINRPTIVTVEFVGMIVRVKNMTAEIIDVQTGIILKTFNVGRFKPSSFRVAHSEPTHCKFCGCASIQSFSIVYEDHDTPMIILHTFTIDIPRSKNYICLRVERDPREIRCIGFNAVTEHQYWFDDVVGWELTDVNMIIGFRKSKPTSPATNTSKTSGKASAFERLIHDTSLQSLRHRRQPATSASTTEADAQGCTWEGFIITASDGNLINYDIPPDTALASTRAPDICCISKYGYKSVIVNVGAGLQILYLGNDKLVEDDIYYSGNQADVWSILEDQASKGPAQSSPLYARPRPNQTINSELLFINKRARNRDKHRALA</sequence>
<proteinExistence type="predicted"/>
<gene>
    <name evidence="3" type="ORF">DIURU_002279</name>
</gene>
<feature type="transmembrane region" description="Helical" evidence="2">
    <location>
        <begin position="479"/>
        <end position="499"/>
    </location>
</feature>
<feature type="transmembrane region" description="Helical" evidence="2">
    <location>
        <begin position="223"/>
        <end position="244"/>
    </location>
</feature>
<keyword evidence="4" id="KW-1185">Reference proteome</keyword>
<dbReference type="AlphaFoldDB" id="A0A642UQZ1"/>
<evidence type="ECO:0000313" key="4">
    <source>
        <dbReference type="Proteomes" id="UP000449547"/>
    </source>
</evidence>
<name>A0A642UQZ1_DIURU</name>
<accession>A0A642UQZ1</accession>
<feature type="transmembrane region" description="Helical" evidence="2">
    <location>
        <begin position="388"/>
        <end position="408"/>
    </location>
</feature>
<keyword evidence="2" id="KW-0812">Transmembrane</keyword>
<dbReference type="EMBL" id="SWFT01000066">
    <property type="protein sequence ID" value="KAA8903767.1"/>
    <property type="molecule type" value="Genomic_DNA"/>
</dbReference>
<comment type="caution">
    <text evidence="3">The sequence shown here is derived from an EMBL/GenBank/DDBJ whole genome shotgun (WGS) entry which is preliminary data.</text>
</comment>
<dbReference type="GeneID" id="54780930"/>
<protein>
    <recommendedName>
        <fullName evidence="5">Sterol regulatory element-binding protein cleavage-activating protein</fullName>
    </recommendedName>
</protein>
<feature type="compositionally biased region" description="Low complexity" evidence="1">
    <location>
        <begin position="642"/>
        <end position="652"/>
    </location>
</feature>
<evidence type="ECO:0000256" key="2">
    <source>
        <dbReference type="SAM" id="Phobius"/>
    </source>
</evidence>
<dbReference type="OMA" id="SEPTHCR"/>
<feature type="transmembrane region" description="Helical" evidence="2">
    <location>
        <begin position="256"/>
        <end position="281"/>
    </location>
</feature>
<organism evidence="3 4">
    <name type="scientific">Diutina rugosa</name>
    <name type="common">Yeast</name>
    <name type="synonym">Candida rugosa</name>
    <dbReference type="NCBI Taxonomy" id="5481"/>
    <lineage>
        <taxon>Eukaryota</taxon>
        <taxon>Fungi</taxon>
        <taxon>Dikarya</taxon>
        <taxon>Ascomycota</taxon>
        <taxon>Saccharomycotina</taxon>
        <taxon>Pichiomycetes</taxon>
        <taxon>Debaryomycetaceae</taxon>
        <taxon>Diutina</taxon>
    </lineage>
</organism>